<evidence type="ECO:0000259" key="2">
    <source>
        <dbReference type="Pfam" id="PF24837"/>
    </source>
</evidence>
<evidence type="ECO:0000313" key="4">
    <source>
        <dbReference type="Proteomes" id="UP001596435"/>
    </source>
</evidence>
<reference evidence="4" key="1">
    <citation type="journal article" date="2019" name="Int. J. Syst. Evol. Microbiol.">
        <title>The Global Catalogue of Microorganisms (GCM) 10K type strain sequencing project: providing services to taxonomists for standard genome sequencing and annotation.</title>
        <authorList>
            <consortium name="The Broad Institute Genomics Platform"/>
            <consortium name="The Broad Institute Genome Sequencing Center for Infectious Disease"/>
            <person name="Wu L."/>
            <person name="Ma J."/>
        </authorList>
    </citation>
    <scope>NUCLEOTIDE SEQUENCE [LARGE SCALE GENOMIC DNA]</scope>
    <source>
        <strain evidence="4">CGMCC 1.12859</strain>
    </source>
</reference>
<keyword evidence="1" id="KW-0732">Signal</keyword>
<keyword evidence="4" id="KW-1185">Reference proteome</keyword>
<dbReference type="RefSeq" id="WP_345709057.1">
    <property type="nucleotide sequence ID" value="NZ_BAABKV010000001.1"/>
</dbReference>
<gene>
    <name evidence="3" type="ORF">ACFQMG_09380</name>
</gene>
<name>A0ABW2FTR7_9ACTN</name>
<dbReference type="EMBL" id="JBHTAJ010000013">
    <property type="protein sequence ID" value="MFC7179775.1"/>
    <property type="molecule type" value="Genomic_DNA"/>
</dbReference>
<evidence type="ECO:0000256" key="1">
    <source>
        <dbReference type="SAM" id="SignalP"/>
    </source>
</evidence>
<organism evidence="3 4">
    <name type="scientific">Kitasatospora paranensis</name>
    <dbReference type="NCBI Taxonomy" id="258053"/>
    <lineage>
        <taxon>Bacteria</taxon>
        <taxon>Bacillati</taxon>
        <taxon>Actinomycetota</taxon>
        <taxon>Actinomycetes</taxon>
        <taxon>Kitasatosporales</taxon>
        <taxon>Streptomycetaceae</taxon>
        <taxon>Kitasatospora</taxon>
    </lineage>
</organism>
<evidence type="ECO:0000313" key="3">
    <source>
        <dbReference type="EMBL" id="MFC7179775.1"/>
    </source>
</evidence>
<protein>
    <recommendedName>
        <fullName evidence="2">AMIN-like domain-containing protein</fullName>
    </recommendedName>
</protein>
<sequence length="193" mass="20173">MRRWMVLPMTLALAAAGLVVPVAATAATPTATVTGCPVGWGSLPKDTAGSGVQHSLVNIRTGQHPCYDRMVLDVPGTSPASPVGYHVRYVPSFVQDGSGRTIPVAGGAILEIVAIAPSFDPTTGAPTYPARAGQSLPGVNLSGYRTFKDTKFGGSFEGQTQVGLGVRARLPFRAFQVDDHLVIDVAHSWNASF</sequence>
<comment type="caution">
    <text evidence="3">The sequence shown here is derived from an EMBL/GenBank/DDBJ whole genome shotgun (WGS) entry which is preliminary data.</text>
</comment>
<proteinExistence type="predicted"/>
<feature type="domain" description="AMIN-like" evidence="2">
    <location>
        <begin position="55"/>
        <end position="187"/>
    </location>
</feature>
<feature type="signal peptide" evidence="1">
    <location>
        <begin position="1"/>
        <end position="26"/>
    </location>
</feature>
<dbReference type="Proteomes" id="UP001596435">
    <property type="component" value="Unassembled WGS sequence"/>
</dbReference>
<feature type="chain" id="PRO_5047265406" description="AMIN-like domain-containing protein" evidence="1">
    <location>
        <begin position="27"/>
        <end position="193"/>
    </location>
</feature>
<dbReference type="InterPro" id="IPR056303">
    <property type="entry name" value="AMIN-like"/>
</dbReference>
<accession>A0ABW2FTR7</accession>
<dbReference type="Pfam" id="PF24837">
    <property type="entry name" value="AMIN-like"/>
    <property type="match status" value="1"/>
</dbReference>